<evidence type="ECO:0000256" key="8">
    <source>
        <dbReference type="ARBA" id="ARBA00073649"/>
    </source>
</evidence>
<accession>A0A150IR32</accession>
<dbReference type="GO" id="GO:0016887">
    <property type="term" value="F:ATP hydrolysis activity"/>
    <property type="evidence" value="ECO:0007669"/>
    <property type="project" value="InterPro"/>
</dbReference>
<evidence type="ECO:0000259" key="10">
    <source>
        <dbReference type="PROSITE" id="PS50893"/>
    </source>
</evidence>
<evidence type="ECO:0000313" key="15">
    <source>
        <dbReference type="Proteomes" id="UP000092401"/>
    </source>
</evidence>
<dbReference type="SUPFAM" id="SSF52540">
    <property type="entry name" value="P-loop containing nucleoside triphosphate hydrolases"/>
    <property type="match status" value="1"/>
</dbReference>
<dbReference type="PROSITE" id="PS00211">
    <property type="entry name" value="ABC_TRANSPORTER_1"/>
    <property type="match status" value="1"/>
</dbReference>
<dbReference type="SMART" id="SM00382">
    <property type="entry name" value="AAA"/>
    <property type="match status" value="1"/>
</dbReference>
<dbReference type="EC" id="7.6.2.8" evidence="7"/>
<dbReference type="EMBL" id="LNGF01000022">
    <property type="protein sequence ID" value="KYC47501.1"/>
    <property type="molecule type" value="Genomic_DNA"/>
</dbReference>
<evidence type="ECO:0000313" key="11">
    <source>
        <dbReference type="EMBL" id="KYC45357.1"/>
    </source>
</evidence>
<evidence type="ECO:0000256" key="4">
    <source>
        <dbReference type="ARBA" id="ARBA00022840"/>
    </source>
</evidence>
<dbReference type="FunFam" id="3.40.50.300:FF:000134">
    <property type="entry name" value="Iron-enterobactin ABC transporter ATP-binding protein"/>
    <property type="match status" value="1"/>
</dbReference>
<evidence type="ECO:0000256" key="5">
    <source>
        <dbReference type="ARBA" id="ARBA00050590"/>
    </source>
</evidence>
<evidence type="ECO:0000256" key="6">
    <source>
        <dbReference type="ARBA" id="ARBA00058960"/>
    </source>
</evidence>
<feature type="domain" description="ABC transporter" evidence="10">
    <location>
        <begin position="6"/>
        <end position="243"/>
    </location>
</feature>
<comment type="caution">
    <text evidence="11">The sequence shown here is derived from an EMBL/GenBank/DDBJ whole genome shotgun (WGS) entry which is preliminary data.</text>
</comment>
<dbReference type="InterPro" id="IPR027417">
    <property type="entry name" value="P-loop_NTPase"/>
</dbReference>
<dbReference type="EMBL" id="LNJC01000014">
    <property type="protein sequence ID" value="KYC50401.1"/>
    <property type="molecule type" value="Genomic_DNA"/>
</dbReference>
<comment type="similarity">
    <text evidence="1">Belongs to the ABC transporter superfamily.</text>
</comment>
<evidence type="ECO:0000313" key="12">
    <source>
        <dbReference type="EMBL" id="KYC47501.1"/>
    </source>
</evidence>
<dbReference type="Proteomes" id="UP000092403">
    <property type="component" value="Unassembled WGS sequence"/>
</dbReference>
<evidence type="ECO:0000313" key="13">
    <source>
        <dbReference type="EMBL" id="KYC50401.1"/>
    </source>
</evidence>
<dbReference type="Proteomes" id="UP000092401">
    <property type="component" value="Unassembled WGS sequence"/>
</dbReference>
<evidence type="ECO:0000256" key="2">
    <source>
        <dbReference type="ARBA" id="ARBA00022448"/>
    </source>
</evidence>
<dbReference type="Proteomes" id="UP000091929">
    <property type="component" value="Unassembled WGS sequence"/>
</dbReference>
<proteinExistence type="inferred from homology"/>
<dbReference type="InterPro" id="IPR003593">
    <property type="entry name" value="AAA+_ATPase"/>
</dbReference>
<keyword evidence="11" id="KW-0378">Hydrolase</keyword>
<organism evidence="11 15">
    <name type="scientific">Candidatus Methanofastidiosum methylothiophilum</name>
    <dbReference type="NCBI Taxonomy" id="1705564"/>
    <lineage>
        <taxon>Archaea</taxon>
        <taxon>Methanobacteriati</taxon>
        <taxon>Methanobacteriota</taxon>
        <taxon>Stenosarchaea group</taxon>
        <taxon>Candidatus Methanofastidiosia</taxon>
        <taxon>Candidatus Methanofastidiosales</taxon>
        <taxon>Candidatus Methanofastidiosaceae</taxon>
        <taxon>Candidatus Methanofastidiosum</taxon>
    </lineage>
</organism>
<dbReference type="InterPro" id="IPR017871">
    <property type="entry name" value="ABC_transporter-like_CS"/>
</dbReference>
<dbReference type="InterPro" id="IPR050153">
    <property type="entry name" value="Metal_Ion_Import_ABC"/>
</dbReference>
<keyword evidence="4 11" id="KW-0067">ATP-binding</keyword>
<dbReference type="Pfam" id="PF00005">
    <property type="entry name" value="ABC_tran"/>
    <property type="match status" value="1"/>
</dbReference>
<accession>A0A150IK85</accession>
<dbReference type="InterPro" id="IPR003439">
    <property type="entry name" value="ABC_transporter-like_ATP-bd"/>
</dbReference>
<reference evidence="14 15" key="1">
    <citation type="journal article" date="2016" name="ISME J.">
        <title>Chasing the elusive Euryarchaeota class WSA2: genomes reveal a uniquely fastidious methyl-reducing methanogen.</title>
        <authorList>
            <person name="Nobu M.K."/>
            <person name="Narihiro T."/>
            <person name="Kuroda K."/>
            <person name="Mei R."/>
            <person name="Liu W.T."/>
        </authorList>
    </citation>
    <scope>NUCLEOTIDE SEQUENCE [LARGE SCALE GENOMIC DNA]</scope>
    <source>
        <strain evidence="11">B03fssc0709_Meth_Bin005</strain>
        <strain evidence="12">B15fssc0709_Meth_Bin003</strain>
        <strain evidence="13">BMIXfssc0709_Meth_Bin006</strain>
    </source>
</reference>
<dbReference type="EMBL" id="LNGE01000021">
    <property type="protein sequence ID" value="KYC45357.1"/>
    <property type="molecule type" value="Genomic_DNA"/>
</dbReference>
<protein>
    <recommendedName>
        <fullName evidence="8">Cobalamin import ATP-binding protein BtuD</fullName>
        <ecNumber evidence="7">7.6.2.8</ecNumber>
    </recommendedName>
    <alternativeName>
        <fullName evidence="9">Vitamin B12-transporting ATPase</fullName>
    </alternativeName>
</protein>
<evidence type="ECO:0000256" key="1">
    <source>
        <dbReference type="ARBA" id="ARBA00005417"/>
    </source>
</evidence>
<evidence type="ECO:0000313" key="14">
    <source>
        <dbReference type="Proteomes" id="UP000091929"/>
    </source>
</evidence>
<name>A0A150IK85_9EURY</name>
<dbReference type="PATRIC" id="fig|1706436.3.peg.940"/>
<evidence type="ECO:0000256" key="7">
    <source>
        <dbReference type="ARBA" id="ARBA00066387"/>
    </source>
</evidence>
<dbReference type="PROSITE" id="PS50893">
    <property type="entry name" value="ABC_TRANSPORTER_2"/>
    <property type="match status" value="1"/>
</dbReference>
<dbReference type="PATRIC" id="fig|1706437.3.peg.1112"/>
<keyword evidence="2" id="KW-0813">Transport</keyword>
<dbReference type="GO" id="GO:0005524">
    <property type="term" value="F:ATP binding"/>
    <property type="evidence" value="ECO:0007669"/>
    <property type="project" value="UniProtKB-KW"/>
</dbReference>
<comment type="catalytic activity">
    <reaction evidence="5">
        <text>an R-cob(III)alamin(out) + ATP + H2O = an R-cob(III)alamin(in) + ADP + phosphate + H(+)</text>
        <dbReference type="Rhea" id="RHEA:17873"/>
        <dbReference type="ChEBI" id="CHEBI:15377"/>
        <dbReference type="ChEBI" id="CHEBI:15378"/>
        <dbReference type="ChEBI" id="CHEBI:30616"/>
        <dbReference type="ChEBI" id="CHEBI:43474"/>
        <dbReference type="ChEBI" id="CHEBI:140785"/>
        <dbReference type="ChEBI" id="CHEBI:456216"/>
        <dbReference type="EC" id="7.6.2.8"/>
    </reaction>
</comment>
<dbReference type="Gene3D" id="3.40.50.300">
    <property type="entry name" value="P-loop containing nucleotide triphosphate hydrolases"/>
    <property type="match status" value="1"/>
</dbReference>
<keyword evidence="3" id="KW-0547">Nucleotide-binding</keyword>
<evidence type="ECO:0000256" key="3">
    <source>
        <dbReference type="ARBA" id="ARBA00022741"/>
    </source>
</evidence>
<sequence>MKQEIIKLEKVSFDYGDNRVLEDITLTVYDDDFLGIIGPNGGGKSTLLKLILGLLTPTEGNILLFNKSPQEGRKYVGYVPQYTLVDRNFPINVEQVVLSGRIGQTDFLRRYSEKDRKIAEKSMDIMGIKEIKNTQIGKLSGGQLQRVLIARALSTEPKLLLLDEPTANIDVQAETNFYDFLHGLSEKMAIILVTHDTGAISSHVKTIGCINKTLHYHGEKSIPPKVFEKLYGCPIELIGHGIPHRVLKEHSD</sequence>
<dbReference type="AlphaFoldDB" id="A0A150IK85"/>
<dbReference type="PANTHER" id="PTHR42734">
    <property type="entry name" value="METAL TRANSPORT SYSTEM ATP-BINDING PROTEIN TM_0124-RELATED"/>
    <property type="match status" value="1"/>
</dbReference>
<dbReference type="PATRIC" id="fig|1706438.3.peg.835"/>
<dbReference type="GO" id="GO:0015420">
    <property type="term" value="F:ABC-type vitamin B12 transporter activity"/>
    <property type="evidence" value="ECO:0007669"/>
    <property type="project" value="UniProtKB-EC"/>
</dbReference>
<dbReference type="PANTHER" id="PTHR42734:SF17">
    <property type="entry name" value="METAL TRANSPORT SYSTEM ATP-BINDING PROTEIN TM_0124-RELATED"/>
    <property type="match status" value="1"/>
</dbReference>
<gene>
    <name evidence="11" type="primary">btuD_3</name>
    <name evidence="11" type="ORF">APG10_00929</name>
    <name evidence="12" type="ORF">APG11_01101</name>
    <name evidence="13" type="ORF">APG12_00829</name>
</gene>
<comment type="function">
    <text evidence="6">Required for corrinoid utilization. Probably part of the ABC transporter complex BtuCDF involved in cobalamin (vitamin B12) import. Probably responsible for energy coupling to the transport system.</text>
</comment>
<accession>A0A150IZH7</accession>
<evidence type="ECO:0000256" key="9">
    <source>
        <dbReference type="ARBA" id="ARBA00077139"/>
    </source>
</evidence>
<dbReference type="CDD" id="cd03235">
    <property type="entry name" value="ABC_Metallic_Cations"/>
    <property type="match status" value="1"/>
</dbReference>